<evidence type="ECO:0000313" key="2">
    <source>
        <dbReference type="EMBL" id="RUO53815.1"/>
    </source>
</evidence>
<reference evidence="3" key="1">
    <citation type="journal article" date="2018" name="Front. Microbiol.">
        <title>Genome-Based Analysis Reveals the Taxonomy and Diversity of the Family Idiomarinaceae.</title>
        <authorList>
            <person name="Liu Y."/>
            <person name="Lai Q."/>
            <person name="Shao Z."/>
        </authorList>
    </citation>
    <scope>NUCLEOTIDE SEQUENCE [LARGE SCALE GENOMIC DNA]</scope>
    <source>
        <strain evidence="3">F23</strain>
    </source>
</reference>
<keyword evidence="1" id="KW-1133">Transmembrane helix</keyword>
<organism evidence="2 3">
    <name type="scientific">Idiomarina fontislapidosi</name>
    <dbReference type="NCBI Taxonomy" id="263723"/>
    <lineage>
        <taxon>Bacteria</taxon>
        <taxon>Pseudomonadati</taxon>
        <taxon>Pseudomonadota</taxon>
        <taxon>Gammaproteobacteria</taxon>
        <taxon>Alteromonadales</taxon>
        <taxon>Idiomarinaceae</taxon>
        <taxon>Idiomarina</taxon>
    </lineage>
</organism>
<dbReference type="EMBL" id="PIPV01000005">
    <property type="protein sequence ID" value="RUO53815.1"/>
    <property type="molecule type" value="Genomic_DNA"/>
</dbReference>
<gene>
    <name evidence="2" type="ORF">CWE25_07960</name>
</gene>
<comment type="caution">
    <text evidence="2">The sequence shown here is derived from an EMBL/GenBank/DDBJ whole genome shotgun (WGS) entry which is preliminary data.</text>
</comment>
<keyword evidence="1" id="KW-0812">Transmembrane</keyword>
<dbReference type="AlphaFoldDB" id="A0A432XYH1"/>
<protein>
    <submittedName>
        <fullName evidence="2">Uncharacterized protein</fullName>
    </submittedName>
</protein>
<keyword evidence="1" id="KW-0472">Membrane</keyword>
<evidence type="ECO:0000256" key="1">
    <source>
        <dbReference type="SAM" id="Phobius"/>
    </source>
</evidence>
<name>A0A432XYH1_9GAMM</name>
<dbReference type="RefSeq" id="WP_110574296.1">
    <property type="nucleotide sequence ID" value="NZ_PIPV01000005.1"/>
</dbReference>
<sequence length="217" mass="23707">MYLSPVGVQFQLRGFALLELMTACALMALLASSSVQVILWQAGTVNRVLQQPRPQLALQSLALQIGRDLSRSHAVKRLTSPSLKSCFILSTVTSSDIGYRLHKGALQYHGDAFDCAQRGWQSLSAPHSLQLTRFDILTLPTGYQVFLATATDKVQLPLVTSAPATRSTLNEQLYDPPSVTDWHTCIDHAPCRRATESVVATFRLAMAAIPTTATARL</sequence>
<keyword evidence="3" id="KW-1185">Reference proteome</keyword>
<dbReference type="OrthoDB" id="6240456at2"/>
<feature type="transmembrane region" description="Helical" evidence="1">
    <location>
        <begin position="20"/>
        <end position="40"/>
    </location>
</feature>
<accession>A0A432XYH1</accession>
<dbReference type="Proteomes" id="UP000287330">
    <property type="component" value="Unassembled WGS sequence"/>
</dbReference>
<evidence type="ECO:0000313" key="3">
    <source>
        <dbReference type="Proteomes" id="UP000287330"/>
    </source>
</evidence>
<proteinExistence type="predicted"/>